<keyword evidence="7" id="KW-1185">Reference proteome</keyword>
<feature type="chain" id="PRO_5005537408" description="EF-hand domain-containing protein" evidence="4">
    <location>
        <begin position="23"/>
        <end position="309"/>
    </location>
</feature>
<keyword evidence="3" id="KW-0472">Membrane</keyword>
<gene>
    <name evidence="6" type="ORF">AMSG_05894</name>
</gene>
<dbReference type="GeneID" id="25565201"/>
<dbReference type="GO" id="GO:0005509">
    <property type="term" value="F:calcium ion binding"/>
    <property type="evidence" value="ECO:0007669"/>
    <property type="project" value="InterPro"/>
</dbReference>
<reference evidence="6 7" key="1">
    <citation type="submission" date="2010-05" db="EMBL/GenBank/DDBJ databases">
        <title>The Genome Sequence of Thecamonas trahens ATCC 50062.</title>
        <authorList>
            <consortium name="The Broad Institute Genome Sequencing Platform"/>
            <person name="Russ C."/>
            <person name="Cuomo C."/>
            <person name="Shea T."/>
            <person name="Young S.K."/>
            <person name="Zeng Q."/>
            <person name="Koehrsen M."/>
            <person name="Haas B."/>
            <person name="Borodovsky M."/>
            <person name="Guigo R."/>
            <person name="Alvarado L."/>
            <person name="Berlin A."/>
            <person name="Bochicchio J."/>
            <person name="Borenstein D."/>
            <person name="Chapman S."/>
            <person name="Chen Z."/>
            <person name="Freedman E."/>
            <person name="Gellesch M."/>
            <person name="Goldberg J."/>
            <person name="Griggs A."/>
            <person name="Gujja S."/>
            <person name="Heilman E."/>
            <person name="Heiman D."/>
            <person name="Hepburn T."/>
            <person name="Howarth C."/>
            <person name="Jen D."/>
            <person name="Larson L."/>
            <person name="Mehta T."/>
            <person name="Park D."/>
            <person name="Pearson M."/>
            <person name="Roberts A."/>
            <person name="Saif S."/>
            <person name="Shenoy N."/>
            <person name="Sisk P."/>
            <person name="Stolte C."/>
            <person name="Sykes S."/>
            <person name="Thomson T."/>
            <person name="Walk T."/>
            <person name="White J."/>
            <person name="Yandava C."/>
            <person name="Burger G."/>
            <person name="Gray M.W."/>
            <person name="Holland P.W.H."/>
            <person name="King N."/>
            <person name="Lang F.B.F."/>
            <person name="Roger A.J."/>
            <person name="Ruiz-Trillo I."/>
            <person name="Lander E."/>
            <person name="Nusbaum C."/>
        </authorList>
    </citation>
    <scope>NUCLEOTIDE SEQUENCE [LARGE SCALE GENOMIC DNA]</scope>
    <source>
        <strain evidence="6 7">ATCC 50062</strain>
    </source>
</reference>
<dbReference type="OrthoDB" id="186625at2759"/>
<dbReference type="InterPro" id="IPR018247">
    <property type="entry name" value="EF_Hand_1_Ca_BS"/>
</dbReference>
<dbReference type="PROSITE" id="PS50222">
    <property type="entry name" value="EF_HAND_2"/>
    <property type="match status" value="2"/>
</dbReference>
<sequence length="309" mass="33665">MSTKTLAYVAIVCTMLLSMALACSRTGELATCEECTKSDCQFCRSSGRCVTSTASCSGTVETCQGSDINVGAISGAVISVIVFGIIGFTLVFCFMRSRRRARDRRDDSSEYDSEYDSESGRSRGRRGARTSGAISGRRGRNSRKGSGRGGRHARETGRHSRKGRHEPKSSRGSRSRSRSKSRGRGRGGKGSRKGHTTPPPSLTSDSSEIAQNRKNLLDDEAELKRVTKAAFRKYDTDKSGKLSKEQTRMAADRVCDKASVPRFTEDEFNEFFAQIDTDGNGELDRVEFKGFVTMAVEAGVDLSGYSSSL</sequence>
<dbReference type="CDD" id="cd00051">
    <property type="entry name" value="EFh"/>
    <property type="match status" value="1"/>
</dbReference>
<dbReference type="SMART" id="SM00054">
    <property type="entry name" value="EFh"/>
    <property type="match status" value="2"/>
</dbReference>
<dbReference type="InterPro" id="IPR002048">
    <property type="entry name" value="EF_hand_dom"/>
</dbReference>
<keyword evidence="3" id="KW-0812">Transmembrane</keyword>
<evidence type="ECO:0000256" key="3">
    <source>
        <dbReference type="SAM" id="Phobius"/>
    </source>
</evidence>
<dbReference type="AlphaFoldDB" id="A0A0L0DCS1"/>
<protein>
    <recommendedName>
        <fullName evidence="5">EF-hand domain-containing protein</fullName>
    </recommendedName>
</protein>
<dbReference type="PROSITE" id="PS51257">
    <property type="entry name" value="PROKAR_LIPOPROTEIN"/>
    <property type="match status" value="1"/>
</dbReference>
<evidence type="ECO:0000259" key="5">
    <source>
        <dbReference type="PROSITE" id="PS50222"/>
    </source>
</evidence>
<feature type="region of interest" description="Disordered" evidence="2">
    <location>
        <begin position="103"/>
        <end position="208"/>
    </location>
</feature>
<evidence type="ECO:0000256" key="2">
    <source>
        <dbReference type="SAM" id="MobiDB-lite"/>
    </source>
</evidence>
<dbReference type="InterPro" id="IPR011992">
    <property type="entry name" value="EF-hand-dom_pair"/>
</dbReference>
<dbReference type="SUPFAM" id="SSF47473">
    <property type="entry name" value="EF-hand"/>
    <property type="match status" value="1"/>
</dbReference>
<feature type="domain" description="EF-hand" evidence="5">
    <location>
        <begin position="222"/>
        <end position="257"/>
    </location>
</feature>
<dbReference type="Proteomes" id="UP000054408">
    <property type="component" value="Unassembled WGS sequence"/>
</dbReference>
<dbReference type="RefSeq" id="XP_013757281.1">
    <property type="nucleotide sequence ID" value="XM_013901827.1"/>
</dbReference>
<feature type="transmembrane region" description="Helical" evidence="3">
    <location>
        <begin position="72"/>
        <end position="95"/>
    </location>
</feature>
<feature type="domain" description="EF-hand" evidence="5">
    <location>
        <begin position="263"/>
        <end position="298"/>
    </location>
</feature>
<proteinExistence type="predicted"/>
<accession>A0A0L0DCS1</accession>
<dbReference type="Gene3D" id="1.10.238.10">
    <property type="entry name" value="EF-hand"/>
    <property type="match status" value="1"/>
</dbReference>
<feature type="compositionally biased region" description="Basic residues" evidence="2">
    <location>
        <begin position="137"/>
        <end position="151"/>
    </location>
</feature>
<name>A0A0L0DCS1_THETB</name>
<keyword evidence="3" id="KW-1133">Transmembrane helix</keyword>
<feature type="signal peptide" evidence="4">
    <location>
        <begin position="1"/>
        <end position="22"/>
    </location>
</feature>
<dbReference type="PROSITE" id="PS00018">
    <property type="entry name" value="EF_HAND_1"/>
    <property type="match status" value="1"/>
</dbReference>
<keyword evidence="1" id="KW-0106">Calcium</keyword>
<evidence type="ECO:0000313" key="6">
    <source>
        <dbReference type="EMBL" id="KNC50122.1"/>
    </source>
</evidence>
<dbReference type="EMBL" id="GL349459">
    <property type="protein sequence ID" value="KNC50122.1"/>
    <property type="molecule type" value="Genomic_DNA"/>
</dbReference>
<keyword evidence="4" id="KW-0732">Signal</keyword>
<feature type="compositionally biased region" description="Basic residues" evidence="2">
    <location>
        <begin position="159"/>
        <end position="195"/>
    </location>
</feature>
<evidence type="ECO:0000256" key="4">
    <source>
        <dbReference type="SAM" id="SignalP"/>
    </source>
</evidence>
<dbReference type="Pfam" id="PF13499">
    <property type="entry name" value="EF-hand_7"/>
    <property type="match status" value="1"/>
</dbReference>
<evidence type="ECO:0000256" key="1">
    <source>
        <dbReference type="ARBA" id="ARBA00022837"/>
    </source>
</evidence>
<organism evidence="6 7">
    <name type="scientific">Thecamonas trahens ATCC 50062</name>
    <dbReference type="NCBI Taxonomy" id="461836"/>
    <lineage>
        <taxon>Eukaryota</taxon>
        <taxon>Apusozoa</taxon>
        <taxon>Apusomonadida</taxon>
        <taxon>Apusomonadidae</taxon>
        <taxon>Thecamonas</taxon>
    </lineage>
</organism>
<evidence type="ECO:0000313" key="7">
    <source>
        <dbReference type="Proteomes" id="UP000054408"/>
    </source>
</evidence>